<dbReference type="GO" id="GO:0051603">
    <property type="term" value="P:proteolysis involved in protein catabolic process"/>
    <property type="evidence" value="ECO:0007669"/>
    <property type="project" value="TreeGrafter"/>
</dbReference>
<keyword evidence="2" id="KW-0812">Transmembrane</keyword>
<dbReference type="AlphaFoldDB" id="A0A7R9QD40"/>
<dbReference type="PANTHER" id="PTHR12000:SF42">
    <property type="entry name" value="LEGUMAIN"/>
    <property type="match status" value="1"/>
</dbReference>
<reference evidence="3" key="1">
    <citation type="submission" date="2020-11" db="EMBL/GenBank/DDBJ databases">
        <authorList>
            <person name="Tran Van P."/>
        </authorList>
    </citation>
    <scope>NUCLEOTIDE SEQUENCE</scope>
</reference>
<evidence type="ECO:0000313" key="4">
    <source>
        <dbReference type="Proteomes" id="UP000759131"/>
    </source>
</evidence>
<dbReference type="GO" id="GO:0005773">
    <property type="term" value="C:vacuole"/>
    <property type="evidence" value="ECO:0007669"/>
    <property type="project" value="GOC"/>
</dbReference>
<comment type="similarity">
    <text evidence="1">Belongs to the peptidase C13 family.</text>
</comment>
<dbReference type="PANTHER" id="PTHR12000">
    <property type="entry name" value="HEMOGLOBINASE FAMILY MEMBER"/>
    <property type="match status" value="1"/>
</dbReference>
<feature type="transmembrane region" description="Helical" evidence="2">
    <location>
        <begin position="186"/>
        <end position="206"/>
    </location>
</feature>
<dbReference type="Proteomes" id="UP000759131">
    <property type="component" value="Unassembled WGS sequence"/>
</dbReference>
<dbReference type="EMBL" id="CAJPIZ010024910">
    <property type="protein sequence ID" value="CAG2118601.1"/>
    <property type="molecule type" value="Genomic_DNA"/>
</dbReference>
<organism evidence="3">
    <name type="scientific">Medioppia subpectinata</name>
    <dbReference type="NCBI Taxonomy" id="1979941"/>
    <lineage>
        <taxon>Eukaryota</taxon>
        <taxon>Metazoa</taxon>
        <taxon>Ecdysozoa</taxon>
        <taxon>Arthropoda</taxon>
        <taxon>Chelicerata</taxon>
        <taxon>Arachnida</taxon>
        <taxon>Acari</taxon>
        <taxon>Acariformes</taxon>
        <taxon>Sarcoptiformes</taxon>
        <taxon>Oribatida</taxon>
        <taxon>Brachypylina</taxon>
        <taxon>Oppioidea</taxon>
        <taxon>Oppiidae</taxon>
        <taxon>Medioppia</taxon>
    </lineage>
</organism>
<name>A0A7R9QD40_9ACAR</name>
<dbReference type="Gene3D" id="3.40.50.1460">
    <property type="match status" value="1"/>
</dbReference>
<protein>
    <submittedName>
        <fullName evidence="3">Uncharacterized protein</fullName>
    </submittedName>
</protein>
<evidence type="ECO:0000256" key="2">
    <source>
        <dbReference type="SAM" id="Phobius"/>
    </source>
</evidence>
<evidence type="ECO:0000256" key="1">
    <source>
        <dbReference type="ARBA" id="ARBA00009941"/>
    </source>
</evidence>
<dbReference type="OrthoDB" id="192611at2759"/>
<evidence type="ECO:0000313" key="3">
    <source>
        <dbReference type="EMBL" id="CAD7641216.1"/>
    </source>
</evidence>
<gene>
    <name evidence="3" type="ORF">OSB1V03_LOCUS18552</name>
</gene>
<accession>A0A7R9QD40</accession>
<dbReference type="GO" id="GO:0004197">
    <property type="term" value="F:cysteine-type endopeptidase activity"/>
    <property type="evidence" value="ECO:0007669"/>
    <property type="project" value="TreeGrafter"/>
</dbReference>
<dbReference type="EMBL" id="OC879485">
    <property type="protein sequence ID" value="CAD7641216.1"/>
    <property type="molecule type" value="Genomic_DNA"/>
</dbReference>
<feature type="non-terminal residue" evidence="3">
    <location>
        <position position="1"/>
    </location>
</feature>
<keyword evidence="2" id="KW-0472">Membrane</keyword>
<dbReference type="GO" id="GO:0006624">
    <property type="term" value="P:vacuolar protein processing"/>
    <property type="evidence" value="ECO:0007669"/>
    <property type="project" value="TreeGrafter"/>
</dbReference>
<dbReference type="Pfam" id="PF01650">
    <property type="entry name" value="Peptidase_C13"/>
    <property type="match status" value="1"/>
</dbReference>
<keyword evidence="2" id="KW-1133">Transmembrane helix</keyword>
<dbReference type="InterPro" id="IPR001096">
    <property type="entry name" value="Peptidase_C13"/>
</dbReference>
<proteinExistence type="inferred from homology"/>
<sequence>MFANYLPADINVYALAASRPDEYGAQYSYDYLRRAFTASYFATMWFENSQIYYLDMESLNDQYQYIADRSNLTISGWWPPGTNTTFVMDWTQHAQQYGDKHIGQQHVSEYMGKLHSGVNYAIDSEVPELADLADNRNVSIHLAQMNIALSEDIDEKLRTLFSSSAWSTVLFGNNTTSNVKYLYCDMIASIVFGHSVVNIGAITMVYNNARRRVDRIVSYIIDVHNNYIFIGNTLRSNQLVRVLYLNKIVEPFA</sequence>
<keyword evidence="4" id="KW-1185">Reference proteome</keyword>